<name>M5DX95_9GAMM</name>
<organism evidence="2 3">
    <name type="scientific">Thalassolituus oleivorans MIL-1</name>
    <dbReference type="NCBI Taxonomy" id="1298593"/>
    <lineage>
        <taxon>Bacteria</taxon>
        <taxon>Pseudomonadati</taxon>
        <taxon>Pseudomonadota</taxon>
        <taxon>Gammaproteobacteria</taxon>
        <taxon>Oceanospirillales</taxon>
        <taxon>Oceanospirillaceae</taxon>
        <taxon>Thalassolituus</taxon>
    </lineage>
</organism>
<dbReference type="KEGG" id="tol:TOL_3660"/>
<dbReference type="SUPFAM" id="SSF49299">
    <property type="entry name" value="PKD domain"/>
    <property type="match status" value="1"/>
</dbReference>
<dbReference type="PANTHER" id="PTHR46182:SF2">
    <property type="entry name" value="FI19480P1"/>
    <property type="match status" value="1"/>
</dbReference>
<feature type="chain" id="PRO_5004065732" description="PKD domain-containing protein" evidence="1">
    <location>
        <begin position="27"/>
        <end position="583"/>
    </location>
</feature>
<evidence type="ECO:0000313" key="3">
    <source>
        <dbReference type="Proteomes" id="UP000011866"/>
    </source>
</evidence>
<dbReference type="GO" id="GO:0016020">
    <property type="term" value="C:membrane"/>
    <property type="evidence" value="ECO:0007669"/>
    <property type="project" value="TreeGrafter"/>
</dbReference>
<gene>
    <name evidence="2" type="ORF">TOL_3660</name>
</gene>
<proteinExistence type="predicted"/>
<sequence>MKYVSNMKSSLGIKGLLLLCLSLALAACGGDNNTSSSTDSTVNAAPTRAADLSLSVVAPRTTSATQTIASLQITVVSQATQETQEATLTAADPTVVLRLIPGSYDITVVAFDAFGQALSQGTVTLTDVVAGERYTVALTLEDILPALIPVITADAGNLGVDELSGQYLLDLTGLNLESSLILPLSATSSSGAISTYSWSIVSGPVLAGATAELFDEVGQQTAQSASGDITTLNYFRATDPNIVDGTEDSLVLRLTLTDEGGNTESTDLTINLLYTDIPNVAPIAVAGNDFSIENLAVDPQQSPMPLILNLDGAASYDEDGTINSYQWSLLSGNTQELLFFYEGQTPGSYVIEVGPGYTGPIEFELTVTDNEGGVGTDTIVITVTPPPNQAPTAVIFTEGPTTFGSLDGFTYLDAFDSFDVDGNIVDYSWTIVNSAALGTDVSFTELEGPLYIEVDWIEGFIGDIEMQLQVTDDQGAIDTDTMIISIVAEPTAMFTPASGIINTFSGGMVVDGTGSSDSQGGVLSYSWEVSDPNLVFLTDNGDGTATIEWDPGTTGVFDVFLTVTNEIDLSGFTSESFTLSSPP</sequence>
<dbReference type="InterPro" id="IPR029865">
    <property type="entry name" value="KIAA0319-like"/>
</dbReference>
<dbReference type="AlphaFoldDB" id="M5DX95"/>
<evidence type="ECO:0008006" key="4">
    <source>
        <dbReference type="Google" id="ProtNLM"/>
    </source>
</evidence>
<dbReference type="InterPro" id="IPR035986">
    <property type="entry name" value="PKD_dom_sf"/>
</dbReference>
<dbReference type="Pfam" id="PF22352">
    <property type="entry name" value="K319L-like_PKD"/>
    <property type="match status" value="1"/>
</dbReference>
<accession>M5DX95</accession>
<feature type="signal peptide" evidence="1">
    <location>
        <begin position="1"/>
        <end position="26"/>
    </location>
</feature>
<evidence type="ECO:0000313" key="2">
    <source>
        <dbReference type="EMBL" id="CCU74043.1"/>
    </source>
</evidence>
<dbReference type="eggNOG" id="COG4932">
    <property type="taxonomic scope" value="Bacteria"/>
</dbReference>
<reference evidence="2 3" key="1">
    <citation type="journal article" date="2013" name="Genome Announc.">
        <title>Genome Sequence of Thalassolituus oleivorans MIL-1 (DSM 14913T).</title>
        <authorList>
            <person name="Golyshin P.N."/>
            <person name="Werner J."/>
            <person name="Chernikova T.N."/>
            <person name="Tran H."/>
            <person name="Ferrer M."/>
            <person name="Yakimov M.M."/>
            <person name="Teeling H."/>
            <person name="Golyshina O.V."/>
        </authorList>
    </citation>
    <scope>NUCLEOTIDE SEQUENCE [LARGE SCALE GENOMIC DNA]</scope>
    <source>
        <strain evidence="2 3">MIL-1</strain>
    </source>
</reference>
<dbReference type="Proteomes" id="UP000011866">
    <property type="component" value="Chromosome"/>
</dbReference>
<dbReference type="InterPro" id="IPR013783">
    <property type="entry name" value="Ig-like_fold"/>
</dbReference>
<dbReference type="EMBL" id="HF680312">
    <property type="protein sequence ID" value="CCU74043.1"/>
    <property type="molecule type" value="Genomic_DNA"/>
</dbReference>
<evidence type="ECO:0000256" key="1">
    <source>
        <dbReference type="SAM" id="SignalP"/>
    </source>
</evidence>
<dbReference type="PROSITE" id="PS51257">
    <property type="entry name" value="PROKAR_LIPOPROTEIN"/>
    <property type="match status" value="1"/>
</dbReference>
<keyword evidence="3" id="KW-1185">Reference proteome</keyword>
<keyword evidence="1" id="KW-0732">Signal</keyword>
<dbReference type="PANTHER" id="PTHR46182">
    <property type="entry name" value="FI19480P1"/>
    <property type="match status" value="1"/>
</dbReference>
<dbReference type="GO" id="GO:0031410">
    <property type="term" value="C:cytoplasmic vesicle"/>
    <property type="evidence" value="ECO:0007669"/>
    <property type="project" value="TreeGrafter"/>
</dbReference>
<dbReference type="Gene3D" id="2.60.40.10">
    <property type="entry name" value="Immunoglobulins"/>
    <property type="match status" value="4"/>
</dbReference>
<protein>
    <recommendedName>
        <fullName evidence="4">PKD domain-containing protein</fullName>
    </recommendedName>
</protein>
<dbReference type="HOGENOM" id="CLU_467622_0_0_6"/>